<accession>A0ABU7H207</accession>
<dbReference type="Gene3D" id="1.10.260.40">
    <property type="entry name" value="lambda repressor-like DNA-binding domains"/>
    <property type="match status" value="1"/>
</dbReference>
<dbReference type="InterPro" id="IPR001387">
    <property type="entry name" value="Cro/C1-type_HTH"/>
</dbReference>
<dbReference type="Pfam" id="PF13443">
    <property type="entry name" value="HTH_26"/>
    <property type="match status" value="1"/>
</dbReference>
<organism evidence="2 3">
    <name type="scientific">Pedobacter flavus</name>
    <dbReference type="NCBI Taxonomy" id="3113906"/>
    <lineage>
        <taxon>Bacteria</taxon>
        <taxon>Pseudomonadati</taxon>
        <taxon>Bacteroidota</taxon>
        <taxon>Sphingobacteriia</taxon>
        <taxon>Sphingobacteriales</taxon>
        <taxon>Sphingobacteriaceae</taxon>
        <taxon>Pedobacter</taxon>
    </lineage>
</organism>
<dbReference type="PROSITE" id="PS50943">
    <property type="entry name" value="HTH_CROC1"/>
    <property type="match status" value="1"/>
</dbReference>
<dbReference type="InterPro" id="IPR010982">
    <property type="entry name" value="Lambda_DNA-bd_dom_sf"/>
</dbReference>
<evidence type="ECO:0000313" key="3">
    <source>
        <dbReference type="Proteomes" id="UP001337681"/>
    </source>
</evidence>
<evidence type="ECO:0000259" key="1">
    <source>
        <dbReference type="PROSITE" id="PS50943"/>
    </source>
</evidence>
<name>A0ABU7H207_9SPHI</name>
<keyword evidence="3" id="KW-1185">Reference proteome</keyword>
<dbReference type="CDD" id="cd00093">
    <property type="entry name" value="HTH_XRE"/>
    <property type="match status" value="1"/>
</dbReference>
<dbReference type="RefSeq" id="WP_330145972.1">
    <property type="nucleotide sequence ID" value="NZ_JAZDQU010000002.1"/>
</dbReference>
<protein>
    <submittedName>
        <fullName evidence="2">Helix-turn-helix transcriptional regulator</fullName>
    </submittedName>
</protein>
<proteinExistence type="predicted"/>
<dbReference type="EMBL" id="JAZDQU010000002">
    <property type="protein sequence ID" value="MEE1885068.1"/>
    <property type="molecule type" value="Genomic_DNA"/>
</dbReference>
<sequence length="94" mass="10966">MGEQNFEDNFLKLLRANLWAISNSKKITLEDIQDRTGLSYSQVYRIMRGNNNMSIKNLIAVCKALEVQPMEVMNIPIEIPKHHLLRKNRKAIKK</sequence>
<comment type="caution">
    <text evidence="2">The sequence shown here is derived from an EMBL/GenBank/DDBJ whole genome shotgun (WGS) entry which is preliminary data.</text>
</comment>
<dbReference type="SMART" id="SM00530">
    <property type="entry name" value="HTH_XRE"/>
    <property type="match status" value="1"/>
</dbReference>
<evidence type="ECO:0000313" key="2">
    <source>
        <dbReference type="EMBL" id="MEE1885068.1"/>
    </source>
</evidence>
<feature type="domain" description="HTH cro/C1-type" evidence="1">
    <location>
        <begin position="23"/>
        <end position="73"/>
    </location>
</feature>
<dbReference type="Proteomes" id="UP001337681">
    <property type="component" value="Unassembled WGS sequence"/>
</dbReference>
<reference evidence="2 3" key="1">
    <citation type="submission" date="2024-01" db="EMBL/GenBank/DDBJ databases">
        <title>Pedobacter sp. nov., isolated from oil-contaminated soil.</title>
        <authorList>
            <person name="Le N.T.T."/>
        </authorList>
    </citation>
    <scope>NUCLEOTIDE SEQUENCE [LARGE SCALE GENOMIC DNA]</scope>
    <source>
        <strain evidence="2 3">VNH31</strain>
    </source>
</reference>
<dbReference type="SUPFAM" id="SSF47413">
    <property type="entry name" value="lambda repressor-like DNA-binding domains"/>
    <property type="match status" value="1"/>
</dbReference>
<gene>
    <name evidence="2" type="ORF">VRU49_06490</name>
</gene>